<protein>
    <recommendedName>
        <fullName evidence="1">AB hydrolase-1 domain-containing protein</fullName>
    </recommendedName>
</protein>
<feature type="domain" description="AB hydrolase-1" evidence="1">
    <location>
        <begin position="51"/>
        <end position="86"/>
    </location>
</feature>
<dbReference type="Gene3D" id="3.40.50.1820">
    <property type="entry name" value="alpha/beta hydrolase"/>
    <property type="match status" value="1"/>
</dbReference>
<organism evidence="2">
    <name type="scientific">Uncultured Desulfatiglans sp</name>
    <dbReference type="NCBI Taxonomy" id="1748965"/>
    <lineage>
        <taxon>Bacteria</taxon>
        <taxon>Pseudomonadati</taxon>
        <taxon>Thermodesulfobacteriota</taxon>
        <taxon>Desulfobacteria</taxon>
        <taxon>Desulfatiglandales</taxon>
        <taxon>Desulfatiglandaceae</taxon>
        <taxon>Desulfatiglans</taxon>
        <taxon>environmental samples</taxon>
    </lineage>
</organism>
<sequence length="161" mass="18293">MPHAIFIHGLESGNQGTKAVYFRERFPKVLTPQFDGALVERMEVLEDILEPLEHLTLVGSSFGGLMAAIFAMLHPEKVCQIILLAPAIHLISASTYPVRPIPTPAILFHGIQDEVIPIEKVEPLSRELFQHLSFHRVDDDHFLHRTFRSIPWPLFLAPFQK</sequence>
<dbReference type="Pfam" id="PF00561">
    <property type="entry name" value="Abhydrolase_1"/>
    <property type="match status" value="1"/>
</dbReference>
<proteinExistence type="predicted"/>
<name>A0A653AIN0_UNCDX</name>
<gene>
    <name evidence="2" type="ORF">TRIP_B50725</name>
</gene>
<evidence type="ECO:0000259" key="1">
    <source>
        <dbReference type="Pfam" id="PF00561"/>
    </source>
</evidence>
<accession>A0A653AIN0</accession>
<dbReference type="EMBL" id="UPXX01000032">
    <property type="protein sequence ID" value="VBB47930.1"/>
    <property type="molecule type" value="Genomic_DNA"/>
</dbReference>
<dbReference type="AlphaFoldDB" id="A0A653AIN0"/>
<evidence type="ECO:0000313" key="2">
    <source>
        <dbReference type="EMBL" id="VBB47930.1"/>
    </source>
</evidence>
<dbReference type="InterPro" id="IPR000073">
    <property type="entry name" value="AB_hydrolase_1"/>
</dbReference>
<dbReference type="InterPro" id="IPR029058">
    <property type="entry name" value="AB_hydrolase_fold"/>
</dbReference>
<dbReference type="SUPFAM" id="SSF53474">
    <property type="entry name" value="alpha/beta-Hydrolases"/>
    <property type="match status" value="1"/>
</dbReference>
<reference evidence="2" key="1">
    <citation type="submission" date="2018-07" db="EMBL/GenBank/DDBJ databases">
        <authorList>
            <consortium name="Genoscope - CEA"/>
            <person name="William W."/>
        </authorList>
    </citation>
    <scope>NUCLEOTIDE SEQUENCE</scope>
    <source>
        <strain evidence="2">IK1</strain>
    </source>
</reference>